<dbReference type="AlphaFoldDB" id="A0A9D9GZA0"/>
<dbReference type="EMBL" id="JADIND010000058">
    <property type="protein sequence ID" value="MBO8430279.1"/>
    <property type="molecule type" value="Genomic_DNA"/>
</dbReference>
<feature type="region of interest" description="Disordered" evidence="1">
    <location>
        <begin position="253"/>
        <end position="285"/>
    </location>
</feature>
<keyword evidence="2" id="KW-1133">Transmembrane helix</keyword>
<dbReference type="Proteomes" id="UP000823632">
    <property type="component" value="Unassembled WGS sequence"/>
</dbReference>
<reference evidence="3" key="1">
    <citation type="submission" date="2020-10" db="EMBL/GenBank/DDBJ databases">
        <authorList>
            <person name="Gilroy R."/>
        </authorList>
    </citation>
    <scope>NUCLEOTIDE SEQUENCE</scope>
    <source>
        <strain evidence="3">10192</strain>
    </source>
</reference>
<comment type="caution">
    <text evidence="3">The sequence shown here is derived from an EMBL/GenBank/DDBJ whole genome shotgun (WGS) entry which is preliminary data.</text>
</comment>
<evidence type="ECO:0000256" key="2">
    <source>
        <dbReference type="SAM" id="Phobius"/>
    </source>
</evidence>
<organism evidence="3 4">
    <name type="scientific">Candidatus Scatousia excrementipullorum</name>
    <dbReference type="NCBI Taxonomy" id="2840936"/>
    <lineage>
        <taxon>Bacteria</taxon>
        <taxon>Candidatus Scatousia</taxon>
    </lineage>
</organism>
<evidence type="ECO:0000313" key="4">
    <source>
        <dbReference type="Proteomes" id="UP000823632"/>
    </source>
</evidence>
<proteinExistence type="predicted"/>
<name>A0A9D9GZA0_9BACT</name>
<gene>
    <name evidence="3" type="ORF">IAC76_02720</name>
</gene>
<evidence type="ECO:0000256" key="1">
    <source>
        <dbReference type="SAM" id="MobiDB-lite"/>
    </source>
</evidence>
<dbReference type="Gene3D" id="1.20.120.20">
    <property type="entry name" value="Apolipoprotein"/>
    <property type="match status" value="1"/>
</dbReference>
<evidence type="ECO:0000313" key="3">
    <source>
        <dbReference type="EMBL" id="MBO8430279.1"/>
    </source>
</evidence>
<sequence length="285" mass="30092">MVDSVKTNPVPPFTTINYVTKDGEHCTATKNNGVVTVVSDKKGVKQLPLDEFMKEFVESLPKMNLENSPSKDTVAFSGNDDAAASAAAAETTESAPQTENKKMSKGVIAGIATAGALLIGTGIWLLSKGKNKKAVDELAQQITDKAGSLADDIAEQTQAAVAAAAENVKAGTAKVQEAAAGAKEKVTNAAGQVKTKVQETVADIKEKAAPKVEEVKEKVTNAAEQVKTKVQETVESLKPAKVEKKQAVEVLVPDKIEMPDKTPKSKGKSKKKTPQNIVIQEEVKT</sequence>
<feature type="compositionally biased region" description="Basic residues" evidence="1">
    <location>
        <begin position="264"/>
        <end position="273"/>
    </location>
</feature>
<protein>
    <submittedName>
        <fullName evidence="3">Uncharacterized protein</fullName>
    </submittedName>
</protein>
<keyword evidence="2" id="KW-0472">Membrane</keyword>
<keyword evidence="2" id="KW-0812">Transmembrane</keyword>
<feature type="transmembrane region" description="Helical" evidence="2">
    <location>
        <begin position="107"/>
        <end position="126"/>
    </location>
</feature>
<accession>A0A9D9GZA0</accession>
<reference evidence="3" key="2">
    <citation type="journal article" date="2021" name="PeerJ">
        <title>Extensive microbial diversity within the chicken gut microbiome revealed by metagenomics and culture.</title>
        <authorList>
            <person name="Gilroy R."/>
            <person name="Ravi A."/>
            <person name="Getino M."/>
            <person name="Pursley I."/>
            <person name="Horton D.L."/>
            <person name="Alikhan N.F."/>
            <person name="Baker D."/>
            <person name="Gharbi K."/>
            <person name="Hall N."/>
            <person name="Watson M."/>
            <person name="Adriaenssens E.M."/>
            <person name="Foster-Nyarko E."/>
            <person name="Jarju S."/>
            <person name="Secka A."/>
            <person name="Antonio M."/>
            <person name="Oren A."/>
            <person name="Chaudhuri R.R."/>
            <person name="La Ragione R."/>
            <person name="Hildebrand F."/>
            <person name="Pallen M.J."/>
        </authorList>
    </citation>
    <scope>NUCLEOTIDE SEQUENCE</scope>
    <source>
        <strain evidence="3">10192</strain>
    </source>
</reference>
<feature type="non-terminal residue" evidence="3">
    <location>
        <position position="285"/>
    </location>
</feature>
<dbReference type="SUPFAM" id="SSF58113">
    <property type="entry name" value="Apolipoprotein A-I"/>
    <property type="match status" value="1"/>
</dbReference>
<feature type="compositionally biased region" description="Basic and acidic residues" evidence="1">
    <location>
        <begin position="253"/>
        <end position="263"/>
    </location>
</feature>